<proteinExistence type="predicted"/>
<dbReference type="OrthoDB" id="184880at2759"/>
<name>A0A0C9WNU3_9AGAR</name>
<keyword evidence="2" id="KW-1185">Reference proteome</keyword>
<accession>A0A0C9WNU3</accession>
<dbReference type="SUPFAM" id="SSF53335">
    <property type="entry name" value="S-adenosyl-L-methionine-dependent methyltransferases"/>
    <property type="match status" value="1"/>
</dbReference>
<protein>
    <submittedName>
        <fullName evidence="1">Unplaced genomic scaffold K443scaffold_387, whole genome shotgun sequence</fullName>
    </submittedName>
</protein>
<dbReference type="EMBL" id="KN838922">
    <property type="protein sequence ID" value="KIJ92275.1"/>
    <property type="molecule type" value="Genomic_DNA"/>
</dbReference>
<dbReference type="HOGENOM" id="CLU_010595_9_3_1"/>
<reference evidence="2" key="2">
    <citation type="submission" date="2015-01" db="EMBL/GenBank/DDBJ databases">
        <title>Evolutionary Origins and Diversification of the Mycorrhizal Mutualists.</title>
        <authorList>
            <consortium name="DOE Joint Genome Institute"/>
            <consortium name="Mycorrhizal Genomics Consortium"/>
            <person name="Kohler A."/>
            <person name="Kuo A."/>
            <person name="Nagy L.G."/>
            <person name="Floudas D."/>
            <person name="Copeland A."/>
            <person name="Barry K.W."/>
            <person name="Cichocki N."/>
            <person name="Veneault-Fourrey C."/>
            <person name="LaButti K."/>
            <person name="Lindquist E.A."/>
            <person name="Lipzen A."/>
            <person name="Lundell T."/>
            <person name="Morin E."/>
            <person name="Murat C."/>
            <person name="Riley R."/>
            <person name="Ohm R."/>
            <person name="Sun H."/>
            <person name="Tunlid A."/>
            <person name="Henrissat B."/>
            <person name="Grigoriev I.V."/>
            <person name="Hibbett D.S."/>
            <person name="Martin F."/>
        </authorList>
    </citation>
    <scope>NUCLEOTIDE SEQUENCE [LARGE SCALE GENOMIC DNA]</scope>
    <source>
        <strain evidence="2">LaAM-08-1</strain>
    </source>
</reference>
<sequence>MLAAIDHKKARSFTSFGGTKYVLPSYEPERERLEKQHRLLTQAFDNRLVIRTVFLKEGDKVLDSATGCCSWLSDYVKTVPGLVEIYGIDIEAGLFPAAGSLPQNVHLRLNSVTNLPSEWSDTFAFVNQRFLVAALQKHEWTTALKELRRVLATKGWLQLCEPDSNWSGGPVVDRHKELTTALYESRGLSISIANELPEMLANSGFVNIHVERRVIPLGKWAGKYGEDWRDSLVNTWKAMKTPVMMAGGLGIVHSEEEFDELLDDLERELDGTPGAQKTFVMICAQKPE</sequence>
<reference evidence="1 2" key="1">
    <citation type="submission" date="2014-04" db="EMBL/GenBank/DDBJ databases">
        <authorList>
            <consortium name="DOE Joint Genome Institute"/>
            <person name="Kuo A."/>
            <person name="Kohler A."/>
            <person name="Nagy L.G."/>
            <person name="Floudas D."/>
            <person name="Copeland A."/>
            <person name="Barry K.W."/>
            <person name="Cichocki N."/>
            <person name="Veneault-Fourrey C."/>
            <person name="LaButti K."/>
            <person name="Lindquist E.A."/>
            <person name="Lipzen A."/>
            <person name="Lundell T."/>
            <person name="Morin E."/>
            <person name="Murat C."/>
            <person name="Sun H."/>
            <person name="Tunlid A."/>
            <person name="Henrissat B."/>
            <person name="Grigoriev I.V."/>
            <person name="Hibbett D.S."/>
            <person name="Martin F."/>
            <person name="Nordberg H.P."/>
            <person name="Cantor M.N."/>
            <person name="Hua S.X."/>
        </authorList>
    </citation>
    <scope>NUCLEOTIDE SEQUENCE [LARGE SCALE GENOMIC DNA]</scope>
    <source>
        <strain evidence="1 2">LaAM-08-1</strain>
    </source>
</reference>
<dbReference type="InterPro" id="IPR029063">
    <property type="entry name" value="SAM-dependent_MTases_sf"/>
</dbReference>
<dbReference type="Gene3D" id="3.40.50.150">
    <property type="entry name" value="Vaccinia Virus protein VP39"/>
    <property type="match status" value="1"/>
</dbReference>
<dbReference type="AlphaFoldDB" id="A0A0C9WNU3"/>
<evidence type="ECO:0000313" key="1">
    <source>
        <dbReference type="EMBL" id="KIJ92275.1"/>
    </source>
</evidence>
<organism evidence="1 2">
    <name type="scientific">Laccaria amethystina LaAM-08-1</name>
    <dbReference type="NCBI Taxonomy" id="1095629"/>
    <lineage>
        <taxon>Eukaryota</taxon>
        <taxon>Fungi</taxon>
        <taxon>Dikarya</taxon>
        <taxon>Basidiomycota</taxon>
        <taxon>Agaricomycotina</taxon>
        <taxon>Agaricomycetes</taxon>
        <taxon>Agaricomycetidae</taxon>
        <taxon>Agaricales</taxon>
        <taxon>Agaricineae</taxon>
        <taxon>Hydnangiaceae</taxon>
        <taxon>Laccaria</taxon>
    </lineage>
</organism>
<gene>
    <name evidence="1" type="ORF">K443DRAFT_685376</name>
</gene>
<dbReference type="Proteomes" id="UP000054477">
    <property type="component" value="Unassembled WGS sequence"/>
</dbReference>
<evidence type="ECO:0000313" key="2">
    <source>
        <dbReference type="Proteomes" id="UP000054477"/>
    </source>
</evidence>